<dbReference type="EMBL" id="NASZ01000006">
    <property type="protein sequence ID" value="MBD0724721.1"/>
    <property type="molecule type" value="Genomic_DNA"/>
</dbReference>
<keyword evidence="3" id="KW-1185">Reference proteome</keyword>
<feature type="compositionally biased region" description="Polar residues" evidence="1">
    <location>
        <begin position="408"/>
        <end position="419"/>
    </location>
</feature>
<dbReference type="Proteomes" id="UP000661715">
    <property type="component" value="Unassembled WGS sequence"/>
</dbReference>
<organism evidence="2 3">
    <name type="scientific">Flavobacterium pokkalii</name>
    <dbReference type="NCBI Taxonomy" id="1940408"/>
    <lineage>
        <taxon>Bacteria</taxon>
        <taxon>Pseudomonadati</taxon>
        <taxon>Bacteroidota</taxon>
        <taxon>Flavobacteriia</taxon>
        <taxon>Flavobacteriales</taxon>
        <taxon>Flavobacteriaceae</taxon>
        <taxon>Flavobacterium</taxon>
    </lineage>
</organism>
<evidence type="ECO:0000313" key="3">
    <source>
        <dbReference type="Proteomes" id="UP000661715"/>
    </source>
</evidence>
<evidence type="ECO:0000313" key="2">
    <source>
        <dbReference type="EMBL" id="MBD0724721.1"/>
    </source>
</evidence>
<comment type="caution">
    <text evidence="2">The sequence shown here is derived from an EMBL/GenBank/DDBJ whole genome shotgun (WGS) entry which is preliminary data.</text>
</comment>
<name>A0ABR7UPE8_9FLAO</name>
<reference evidence="2 3" key="1">
    <citation type="journal article" date="2020" name="Microbiol. Res.">
        <title>Flavobacterium pokkalii sp. nov., a novel plant growth promoting native rhizobacteria isolated from pokkali rice grown in coastal saline affected agricultural regions of southern India, Kerala.</title>
        <authorList>
            <person name="Menon R.R."/>
            <person name="Kumari S."/>
            <person name="Viver T."/>
            <person name="Rameshkumar N."/>
        </authorList>
    </citation>
    <scope>NUCLEOTIDE SEQUENCE [LARGE SCALE GENOMIC DNA]</scope>
    <source>
        <strain evidence="2 3">L1I52</strain>
    </source>
</reference>
<dbReference type="RefSeq" id="WP_188220108.1">
    <property type="nucleotide sequence ID" value="NZ_NASZ01000006.1"/>
</dbReference>
<evidence type="ECO:0000256" key="1">
    <source>
        <dbReference type="SAM" id="MobiDB-lite"/>
    </source>
</evidence>
<protein>
    <submittedName>
        <fullName evidence="2">Uncharacterized protein</fullName>
    </submittedName>
</protein>
<sequence length="419" mass="48931">MKKILFTLYLCTIQLGFAQLSTKVVDRFPAHILHNVYELHNTIPLTESQQIQLAERLLRNDSIANANKKILTHEKLKHLCSLNKSTAEDVLEENQFNIFLYHEDKSNRLLLALVKATQLKLNKEQYTAIRKELTKLENPNGKKPEKRIPYYRQKLDSILDKKQHGMLTYYVYIEESKTQTNLEWQEINQLQLIKNKDPKKAYNELLNYNTARNVFLDEAAEKIPSRVITEVKQKFITDRQPLFLMHKNIVANNEYKNNLFAIAIRNEKQLELTAPQVDSLLVKCKAVEQMKNEQKTNAPIGLFPFVNKNITQILTPKQMQMVLAKKYEAQANSYALESWKTIEQQNWTAGLDKNQTIKDFRIYKLKSLVANEIVKMNNNQSNLFARRDIESKKPEPLKKLDELKAAENNTKSTKNALKW</sequence>
<gene>
    <name evidence="2" type="ORF">B6A10_05975</name>
</gene>
<proteinExistence type="predicted"/>
<feature type="region of interest" description="Disordered" evidence="1">
    <location>
        <begin position="400"/>
        <end position="419"/>
    </location>
</feature>
<accession>A0ABR7UPE8</accession>